<dbReference type="GO" id="GO:0015179">
    <property type="term" value="F:L-amino acid transmembrane transporter activity"/>
    <property type="evidence" value="ECO:0007669"/>
    <property type="project" value="TreeGrafter"/>
</dbReference>
<dbReference type="Proteomes" id="UP000594262">
    <property type="component" value="Unplaced"/>
</dbReference>
<name>A0A7M6DML6_9CNID</name>
<keyword evidence="3 5" id="KW-1133">Transmembrane helix</keyword>
<feature type="transmembrane region" description="Helical" evidence="5">
    <location>
        <begin position="77"/>
        <end position="101"/>
    </location>
</feature>
<feature type="domain" description="Amino acid transporter transmembrane" evidence="6">
    <location>
        <begin position="56"/>
        <end position="437"/>
    </location>
</feature>
<feature type="transmembrane region" description="Helical" evidence="5">
    <location>
        <begin position="317"/>
        <end position="341"/>
    </location>
</feature>
<comment type="subcellular location">
    <subcellularLocation>
        <location evidence="1">Membrane</location>
        <topology evidence="1">Multi-pass membrane protein</topology>
    </subcellularLocation>
</comment>
<feature type="transmembrane region" description="Helical" evidence="5">
    <location>
        <begin position="273"/>
        <end position="297"/>
    </location>
</feature>
<sequence length="459" mass="50691">MDDCNVDIVHVQTITYKDDVVDDVIDKDECLDQSEDELDRLINESIEPVNNQLEEWQVLTHIFKSFVGTGILGLPSAVMHGGIVLGPLILVGLGAICMYNIKLLVDTARNMRHNLNISRISYSSISENVFQAYGKRAGTVARYLTDFLLCSLQIGFCCVYVVFIAHNIQFAVGSLDVRIWMLVILPFLIVPSLISNIRTLAYLTTIGNVIVLVGLGTIYQYLLTHVQSPSRLPATNGVLNACVAFGQIVYAFEGVAVILPTEEKLKSRGSFDWLFKVSGCLVILLYASMGIFGYLTFGQETLGSITLNLPNTAVYQTLQGAFCLMVFFTYPLQLFVSVDIIKSYFPPSKSTDTESFLDDALLKSLLVFLTCVLGICIPQLDNFMSLVGSVCGVSVGLILPPIIHAQCFWNQGLTPRQFVLDIFILAIGVFTFVTGFTSSMYAIFHRFVEYPGHTTGPIV</sequence>
<dbReference type="EnsemblMetazoa" id="CLYHEMT016457.2">
    <property type="protein sequence ID" value="CLYHEMP016457.2"/>
    <property type="gene ID" value="CLYHEMG016457"/>
</dbReference>
<evidence type="ECO:0000256" key="1">
    <source>
        <dbReference type="ARBA" id="ARBA00004141"/>
    </source>
</evidence>
<evidence type="ECO:0000256" key="4">
    <source>
        <dbReference type="ARBA" id="ARBA00023136"/>
    </source>
</evidence>
<organism evidence="7 8">
    <name type="scientific">Clytia hemisphaerica</name>
    <dbReference type="NCBI Taxonomy" id="252671"/>
    <lineage>
        <taxon>Eukaryota</taxon>
        <taxon>Metazoa</taxon>
        <taxon>Cnidaria</taxon>
        <taxon>Hydrozoa</taxon>
        <taxon>Hydroidolina</taxon>
        <taxon>Leptothecata</taxon>
        <taxon>Obeliida</taxon>
        <taxon>Clytiidae</taxon>
        <taxon>Clytia</taxon>
    </lineage>
</organism>
<dbReference type="PANTHER" id="PTHR22950">
    <property type="entry name" value="AMINO ACID TRANSPORTER"/>
    <property type="match status" value="1"/>
</dbReference>
<feature type="transmembrane region" description="Helical" evidence="5">
    <location>
        <begin position="201"/>
        <end position="222"/>
    </location>
</feature>
<protein>
    <recommendedName>
        <fullName evidence="6">Amino acid transporter transmembrane domain-containing protein</fullName>
    </recommendedName>
</protein>
<dbReference type="GeneID" id="136798357"/>
<dbReference type="Pfam" id="PF01490">
    <property type="entry name" value="Aa_trans"/>
    <property type="match status" value="1"/>
</dbReference>
<evidence type="ECO:0000256" key="3">
    <source>
        <dbReference type="ARBA" id="ARBA00022989"/>
    </source>
</evidence>
<dbReference type="AlphaFoldDB" id="A0A7M6DML6"/>
<dbReference type="RefSeq" id="XP_066911066.1">
    <property type="nucleotide sequence ID" value="XM_067054965.1"/>
</dbReference>
<keyword evidence="8" id="KW-1185">Reference proteome</keyword>
<feature type="transmembrane region" description="Helical" evidence="5">
    <location>
        <begin position="386"/>
        <end position="406"/>
    </location>
</feature>
<dbReference type="OrthoDB" id="1684102at2759"/>
<reference evidence="7" key="1">
    <citation type="submission" date="2021-01" db="UniProtKB">
        <authorList>
            <consortium name="EnsemblMetazoa"/>
        </authorList>
    </citation>
    <scope>IDENTIFICATION</scope>
</reference>
<accession>A0A7M6DML6</accession>
<dbReference type="InterPro" id="IPR013057">
    <property type="entry name" value="AA_transpt_TM"/>
</dbReference>
<evidence type="ECO:0000256" key="2">
    <source>
        <dbReference type="ARBA" id="ARBA00022692"/>
    </source>
</evidence>
<evidence type="ECO:0000313" key="8">
    <source>
        <dbReference type="Proteomes" id="UP000594262"/>
    </source>
</evidence>
<keyword evidence="4 5" id="KW-0472">Membrane</keyword>
<feature type="transmembrane region" description="Helical" evidence="5">
    <location>
        <begin position="237"/>
        <end position="261"/>
    </location>
</feature>
<keyword evidence="2 5" id="KW-0812">Transmembrane</keyword>
<dbReference type="GO" id="GO:0005774">
    <property type="term" value="C:vacuolar membrane"/>
    <property type="evidence" value="ECO:0007669"/>
    <property type="project" value="TreeGrafter"/>
</dbReference>
<proteinExistence type="predicted"/>
<feature type="transmembrane region" description="Helical" evidence="5">
    <location>
        <begin position="418"/>
        <end position="444"/>
    </location>
</feature>
<dbReference type="PANTHER" id="PTHR22950:SF349">
    <property type="entry name" value="AMINO ACID TRANSPORTER TRANSMEMBRANE DOMAIN-CONTAINING PROTEIN"/>
    <property type="match status" value="1"/>
</dbReference>
<evidence type="ECO:0000313" key="7">
    <source>
        <dbReference type="EnsemblMetazoa" id="CLYHEMP016457.2"/>
    </source>
</evidence>
<evidence type="ECO:0000256" key="5">
    <source>
        <dbReference type="SAM" id="Phobius"/>
    </source>
</evidence>
<evidence type="ECO:0000259" key="6">
    <source>
        <dbReference type="Pfam" id="PF01490"/>
    </source>
</evidence>
<feature type="transmembrane region" description="Helical" evidence="5">
    <location>
        <begin position="143"/>
        <end position="165"/>
    </location>
</feature>
<feature type="transmembrane region" description="Helical" evidence="5">
    <location>
        <begin position="177"/>
        <end position="194"/>
    </location>
</feature>